<dbReference type="Gene3D" id="3.40.50.720">
    <property type="entry name" value="NAD(P)-binding Rossmann-like Domain"/>
    <property type="match status" value="1"/>
</dbReference>
<dbReference type="InterPro" id="IPR050721">
    <property type="entry name" value="Trk_Ktr_HKT_K-transport"/>
</dbReference>
<dbReference type="InterPro" id="IPR013099">
    <property type="entry name" value="K_chnl_dom"/>
</dbReference>
<dbReference type="Gene3D" id="3.30.70.1450">
    <property type="entry name" value="Regulator of K+ conductance, C-terminal domain"/>
    <property type="match status" value="1"/>
</dbReference>
<feature type="domain" description="RCK N-terminal" evidence="3">
    <location>
        <begin position="128"/>
        <end position="244"/>
    </location>
</feature>
<keyword evidence="5" id="KW-0407">Ion channel</keyword>
<keyword evidence="2" id="KW-0472">Membrane</keyword>
<evidence type="ECO:0000256" key="1">
    <source>
        <dbReference type="ARBA" id="ARBA00004651"/>
    </source>
</evidence>
<sequence>MPPRGLRHLLRLPNRLYRRLLPRRLRRLVLLPLAIAATGTVAYPVIEGPPWTLFDGLYMTVITLTTVGYGEIPTPLSRGGRVFTMALALGGIFVLFYIATDVIRSMLTGELRELLGRERMSDRLKHLRGHLIVCGYGRMGRIVCDELERLGQAFVVVDTGTPPAEEAYRHGLRLQGNATDDEVLRRAGIEHARALITVVGSDAENLYIALSARLLNPTLVLVARAEDEGAEAKLKRVGVNRVVSPYLTGGHRAVQAVLKPTVLQVLDAAARGAFSDLQAVELRVAAGSRLAGVTLHQSRLAPDYEVTVVGVLRPNGDAVNAPTGDTVIEPGAVLVAFGTREALDRVAGLAAAP</sequence>
<evidence type="ECO:0000256" key="2">
    <source>
        <dbReference type="SAM" id="Phobius"/>
    </source>
</evidence>
<dbReference type="GO" id="GO:0006813">
    <property type="term" value="P:potassium ion transport"/>
    <property type="evidence" value="ECO:0007669"/>
    <property type="project" value="InterPro"/>
</dbReference>
<proteinExistence type="predicted"/>
<evidence type="ECO:0000259" key="3">
    <source>
        <dbReference type="PROSITE" id="PS51201"/>
    </source>
</evidence>
<feature type="domain" description="RCK C-terminal" evidence="4">
    <location>
        <begin position="267"/>
        <end position="352"/>
    </location>
</feature>
<dbReference type="Proteomes" id="UP000319576">
    <property type="component" value="Chromosome"/>
</dbReference>
<keyword evidence="2" id="KW-1133">Transmembrane helix</keyword>
<dbReference type="Pfam" id="PF02254">
    <property type="entry name" value="TrkA_N"/>
    <property type="match status" value="1"/>
</dbReference>
<keyword evidence="2" id="KW-0812">Transmembrane</keyword>
<dbReference type="InterPro" id="IPR036721">
    <property type="entry name" value="RCK_C_sf"/>
</dbReference>
<dbReference type="SUPFAM" id="SSF116726">
    <property type="entry name" value="TrkA C-terminal domain-like"/>
    <property type="match status" value="1"/>
</dbReference>
<keyword evidence="5" id="KW-0813">Transport</keyword>
<protein>
    <submittedName>
        <fullName evidence="5">Voltage-gated potassium channel Kch</fullName>
    </submittedName>
</protein>
<dbReference type="PROSITE" id="PS51202">
    <property type="entry name" value="RCK_C"/>
    <property type="match status" value="1"/>
</dbReference>
<dbReference type="Gene3D" id="1.10.287.70">
    <property type="match status" value="1"/>
</dbReference>
<dbReference type="InterPro" id="IPR006037">
    <property type="entry name" value="RCK_C"/>
</dbReference>
<dbReference type="GO" id="GO:0005886">
    <property type="term" value="C:plasma membrane"/>
    <property type="evidence" value="ECO:0007669"/>
    <property type="project" value="UniProtKB-SubCell"/>
</dbReference>
<dbReference type="GO" id="GO:0008324">
    <property type="term" value="F:monoatomic cation transmembrane transporter activity"/>
    <property type="evidence" value="ECO:0007669"/>
    <property type="project" value="InterPro"/>
</dbReference>
<dbReference type="PANTHER" id="PTHR43833">
    <property type="entry name" value="POTASSIUM CHANNEL PROTEIN 2-RELATED-RELATED"/>
    <property type="match status" value="1"/>
</dbReference>
<dbReference type="EMBL" id="CP036273">
    <property type="protein sequence ID" value="QDU18718.1"/>
    <property type="molecule type" value="Genomic_DNA"/>
</dbReference>
<evidence type="ECO:0000259" key="4">
    <source>
        <dbReference type="PROSITE" id="PS51202"/>
    </source>
</evidence>
<dbReference type="AlphaFoldDB" id="A0A517XMH6"/>
<feature type="transmembrane region" description="Helical" evidence="2">
    <location>
        <begin position="52"/>
        <end position="70"/>
    </location>
</feature>
<dbReference type="Pfam" id="PF02080">
    <property type="entry name" value="TrkA_C"/>
    <property type="match status" value="1"/>
</dbReference>
<evidence type="ECO:0000313" key="6">
    <source>
        <dbReference type="Proteomes" id="UP000319576"/>
    </source>
</evidence>
<gene>
    <name evidence="5" type="primary">kch</name>
    <name evidence="5" type="ORF">ETAA1_06110</name>
</gene>
<dbReference type="SUPFAM" id="SSF51735">
    <property type="entry name" value="NAD(P)-binding Rossmann-fold domains"/>
    <property type="match status" value="1"/>
</dbReference>
<dbReference type="KEGG" id="uli:ETAA1_06110"/>
<dbReference type="OrthoDB" id="9785285at2"/>
<reference evidence="5 6" key="1">
    <citation type="submission" date="2019-02" db="EMBL/GenBank/DDBJ databases">
        <title>Deep-cultivation of Planctomycetes and their phenomic and genomic characterization uncovers novel biology.</title>
        <authorList>
            <person name="Wiegand S."/>
            <person name="Jogler M."/>
            <person name="Boedeker C."/>
            <person name="Pinto D."/>
            <person name="Vollmers J."/>
            <person name="Rivas-Marin E."/>
            <person name="Kohn T."/>
            <person name="Peeters S.H."/>
            <person name="Heuer A."/>
            <person name="Rast P."/>
            <person name="Oberbeckmann S."/>
            <person name="Bunk B."/>
            <person name="Jeske O."/>
            <person name="Meyerdierks A."/>
            <person name="Storesund J.E."/>
            <person name="Kallscheuer N."/>
            <person name="Luecker S."/>
            <person name="Lage O.M."/>
            <person name="Pohl T."/>
            <person name="Merkel B.J."/>
            <person name="Hornburger P."/>
            <person name="Mueller R.-W."/>
            <person name="Bruemmer F."/>
            <person name="Labrenz M."/>
            <person name="Spormann A.M."/>
            <person name="Op den Camp H."/>
            <person name="Overmann J."/>
            <person name="Amann R."/>
            <person name="Jetten M.S.M."/>
            <person name="Mascher T."/>
            <person name="Medema M.H."/>
            <person name="Devos D.P."/>
            <person name="Kaster A.-K."/>
            <person name="Ovreas L."/>
            <person name="Rohde M."/>
            <person name="Galperin M.Y."/>
            <person name="Jogler C."/>
        </authorList>
    </citation>
    <scope>NUCLEOTIDE SEQUENCE [LARGE SCALE GENOMIC DNA]</scope>
    <source>
        <strain evidence="5 6">ETA_A1</strain>
    </source>
</reference>
<keyword evidence="6" id="KW-1185">Reference proteome</keyword>
<keyword evidence="5" id="KW-0406">Ion transport</keyword>
<comment type="subcellular location">
    <subcellularLocation>
        <location evidence="1">Cell membrane</location>
        <topology evidence="1">Multi-pass membrane protein</topology>
    </subcellularLocation>
</comment>
<dbReference type="RefSeq" id="WP_145234189.1">
    <property type="nucleotide sequence ID" value="NZ_CP036273.1"/>
</dbReference>
<dbReference type="InterPro" id="IPR003148">
    <property type="entry name" value="RCK_N"/>
</dbReference>
<organism evidence="5 6">
    <name type="scientific">Urbifossiella limnaea</name>
    <dbReference type="NCBI Taxonomy" id="2528023"/>
    <lineage>
        <taxon>Bacteria</taxon>
        <taxon>Pseudomonadati</taxon>
        <taxon>Planctomycetota</taxon>
        <taxon>Planctomycetia</taxon>
        <taxon>Gemmatales</taxon>
        <taxon>Gemmataceae</taxon>
        <taxon>Urbifossiella</taxon>
    </lineage>
</organism>
<dbReference type="PROSITE" id="PS51201">
    <property type="entry name" value="RCK_N"/>
    <property type="match status" value="1"/>
</dbReference>
<evidence type="ECO:0000313" key="5">
    <source>
        <dbReference type="EMBL" id="QDU18718.1"/>
    </source>
</evidence>
<dbReference type="PANTHER" id="PTHR43833:SF9">
    <property type="entry name" value="POTASSIUM CHANNEL PROTEIN YUGO-RELATED"/>
    <property type="match status" value="1"/>
</dbReference>
<name>A0A517XMH6_9BACT</name>
<dbReference type="Pfam" id="PF07885">
    <property type="entry name" value="Ion_trans_2"/>
    <property type="match status" value="1"/>
</dbReference>
<dbReference type="SUPFAM" id="SSF81324">
    <property type="entry name" value="Voltage-gated potassium channels"/>
    <property type="match status" value="1"/>
</dbReference>
<accession>A0A517XMH6</accession>
<feature type="transmembrane region" description="Helical" evidence="2">
    <location>
        <begin position="82"/>
        <end position="99"/>
    </location>
</feature>
<dbReference type="InterPro" id="IPR036291">
    <property type="entry name" value="NAD(P)-bd_dom_sf"/>
</dbReference>